<dbReference type="Pfam" id="PF13229">
    <property type="entry name" value="Beta_helix"/>
    <property type="match status" value="2"/>
</dbReference>
<feature type="domain" description="Right handed beta helix" evidence="2">
    <location>
        <begin position="180"/>
        <end position="325"/>
    </location>
</feature>
<feature type="compositionally biased region" description="Basic and acidic residues" evidence="1">
    <location>
        <begin position="614"/>
        <end position="627"/>
    </location>
</feature>
<dbReference type="SUPFAM" id="SSF51126">
    <property type="entry name" value="Pectin lyase-like"/>
    <property type="match status" value="1"/>
</dbReference>
<dbReference type="InterPro" id="IPR006626">
    <property type="entry name" value="PbH1"/>
</dbReference>
<protein>
    <submittedName>
        <fullName evidence="3">Putative lipoprotein</fullName>
    </submittedName>
</protein>
<dbReference type="SMART" id="SM00710">
    <property type="entry name" value="PbH1"/>
    <property type="match status" value="8"/>
</dbReference>
<name>A0A085WSR6_9BACT</name>
<dbReference type="RefSeq" id="WP_044185978.1">
    <property type="nucleotide sequence ID" value="NZ_JMCB01000003.1"/>
</dbReference>
<sequence length="627" mass="67984">MSPETEPVFTTIADSDVAATLPDSAWATSPGTRRIIYVSKQCGIRPCTDSETCGTSWATACRTLHKGLHKLMAEPGNPNLPGADELWVSGAAEPYYANHSFYWDQYGSGTAEHPKVIRGIRSESGRLPRIVVSPDDVPYVSLSGYTSGRDPVTQQAQPAAFTFSGSEYWILEGLIIDCNNIPVSNTRYVGVYAVGNPSVRANHLVFKQLDITRCANSAVQISSSDDIVVEGGYFRSNQRKEFDSQSGKWLRADSNGVSIYGSTRRVLIRGNTAYGNTGDGVQCQGRLTQTATNDDDPQHITIEGNLFYGNDENAVDIKTCHHVSVKGANHFLEYLPADTNGDDPNNTTQCGGAAVIVHEGATHILVEDALIENAGDGITIGNERWEVTDVIIRRNHIRNINQNSAIMESTGTIFYNCGDGIGVNRGDRIEVYHNTLQNIERSGIRVGVNSGYVGAKNVRVWNNIIFNAKGNAYYLKNSNPPRRSAEVGGALEYRMDNAPGLYSQANLLYRTGAPVSLIKVWLNSDGSRSWQPMSLSQWQAQTPTSAEAQGNLDNPATSSLPGTQEADPLFPEEGAYTLPGSPARDTALMGSGNEGPHQRCNGAPDKGAFESDCGADKSERRERASHP</sequence>
<evidence type="ECO:0000313" key="4">
    <source>
        <dbReference type="Proteomes" id="UP000028725"/>
    </source>
</evidence>
<dbReference type="InterPro" id="IPR039448">
    <property type="entry name" value="Beta_helix"/>
</dbReference>
<gene>
    <name evidence="3" type="ORF">DB31_5771</name>
</gene>
<dbReference type="Proteomes" id="UP000028725">
    <property type="component" value="Unassembled WGS sequence"/>
</dbReference>
<dbReference type="PATRIC" id="fig|394096.3.peg.2247"/>
<feature type="domain" description="Right handed beta helix" evidence="2">
    <location>
        <begin position="346"/>
        <end position="478"/>
    </location>
</feature>
<keyword evidence="3" id="KW-0449">Lipoprotein</keyword>
<proteinExistence type="predicted"/>
<dbReference type="AlphaFoldDB" id="A0A085WSR6"/>
<reference evidence="3 4" key="1">
    <citation type="submission" date="2014-04" db="EMBL/GenBank/DDBJ databases">
        <title>Genome assembly of Hyalangium minutum DSM 14724.</title>
        <authorList>
            <person name="Sharma G."/>
            <person name="Subramanian S."/>
        </authorList>
    </citation>
    <scope>NUCLEOTIDE SEQUENCE [LARGE SCALE GENOMIC DNA]</scope>
    <source>
        <strain evidence="3 4">DSM 14724</strain>
    </source>
</reference>
<dbReference type="EMBL" id="JMCB01000003">
    <property type="protein sequence ID" value="KFE70729.1"/>
    <property type="molecule type" value="Genomic_DNA"/>
</dbReference>
<evidence type="ECO:0000256" key="1">
    <source>
        <dbReference type="SAM" id="MobiDB-lite"/>
    </source>
</evidence>
<evidence type="ECO:0000259" key="2">
    <source>
        <dbReference type="Pfam" id="PF13229"/>
    </source>
</evidence>
<comment type="caution">
    <text evidence="3">The sequence shown here is derived from an EMBL/GenBank/DDBJ whole genome shotgun (WGS) entry which is preliminary data.</text>
</comment>
<evidence type="ECO:0000313" key="3">
    <source>
        <dbReference type="EMBL" id="KFE70729.1"/>
    </source>
</evidence>
<dbReference type="STRING" id="394096.DB31_5771"/>
<feature type="region of interest" description="Disordered" evidence="1">
    <location>
        <begin position="533"/>
        <end position="627"/>
    </location>
</feature>
<keyword evidence="4" id="KW-1185">Reference proteome</keyword>
<dbReference type="InterPro" id="IPR012334">
    <property type="entry name" value="Pectin_lyas_fold"/>
</dbReference>
<organism evidence="3 4">
    <name type="scientific">Hyalangium minutum</name>
    <dbReference type="NCBI Taxonomy" id="394096"/>
    <lineage>
        <taxon>Bacteria</taxon>
        <taxon>Pseudomonadati</taxon>
        <taxon>Myxococcota</taxon>
        <taxon>Myxococcia</taxon>
        <taxon>Myxococcales</taxon>
        <taxon>Cystobacterineae</taxon>
        <taxon>Archangiaceae</taxon>
        <taxon>Hyalangium</taxon>
    </lineage>
</organism>
<feature type="compositionally biased region" description="Polar residues" evidence="1">
    <location>
        <begin position="533"/>
        <end position="562"/>
    </location>
</feature>
<dbReference type="InterPro" id="IPR011050">
    <property type="entry name" value="Pectin_lyase_fold/virulence"/>
</dbReference>
<accession>A0A085WSR6</accession>
<dbReference type="Gene3D" id="2.160.20.10">
    <property type="entry name" value="Single-stranded right-handed beta-helix, Pectin lyase-like"/>
    <property type="match status" value="2"/>
</dbReference>